<protein>
    <submittedName>
        <fullName evidence="2">General stress protein</fullName>
    </submittedName>
</protein>
<evidence type="ECO:0000259" key="1">
    <source>
        <dbReference type="Pfam" id="PF16242"/>
    </source>
</evidence>
<dbReference type="InterPro" id="IPR038725">
    <property type="entry name" value="YdaG_split_barrel_FMN-bd"/>
</dbReference>
<dbReference type="InterPro" id="IPR012349">
    <property type="entry name" value="Split_barrel_FMN-bd"/>
</dbReference>
<reference evidence="2 3" key="1">
    <citation type="submission" date="2017-08" db="EMBL/GenBank/DDBJ databases">
        <title>Infants hospitalized years apart are colonized by the same room-sourced microbial strains.</title>
        <authorList>
            <person name="Brooks B."/>
            <person name="Olm M.R."/>
            <person name="Firek B.A."/>
            <person name="Baker R."/>
            <person name="Thomas B.C."/>
            <person name="Morowitz M.J."/>
            <person name="Banfield J.F."/>
        </authorList>
    </citation>
    <scope>NUCLEOTIDE SEQUENCE [LARGE SCALE GENOMIC DNA]</scope>
    <source>
        <strain evidence="2">S2_018_000_R3_110</strain>
    </source>
</reference>
<dbReference type="PANTHER" id="PTHR34818:SF1">
    <property type="entry name" value="PROTEIN BLI-3"/>
    <property type="match status" value="1"/>
</dbReference>
<dbReference type="Proteomes" id="UP000248614">
    <property type="component" value="Unassembled WGS sequence"/>
</dbReference>
<accession>A0A2W4ZD90</accession>
<comment type="caution">
    <text evidence="2">The sequence shown here is derived from an EMBL/GenBank/DDBJ whole genome shotgun (WGS) entry which is preliminary data.</text>
</comment>
<evidence type="ECO:0000313" key="3">
    <source>
        <dbReference type="Proteomes" id="UP000248614"/>
    </source>
</evidence>
<dbReference type="EMBL" id="QFNF01000011">
    <property type="protein sequence ID" value="PZO78552.1"/>
    <property type="molecule type" value="Genomic_DNA"/>
</dbReference>
<gene>
    <name evidence="2" type="ORF">DI632_06200</name>
</gene>
<organism evidence="2 3">
    <name type="scientific">Sphingomonas hengshuiensis</name>
    <dbReference type="NCBI Taxonomy" id="1609977"/>
    <lineage>
        <taxon>Bacteria</taxon>
        <taxon>Pseudomonadati</taxon>
        <taxon>Pseudomonadota</taxon>
        <taxon>Alphaproteobacteria</taxon>
        <taxon>Sphingomonadales</taxon>
        <taxon>Sphingomonadaceae</taxon>
        <taxon>Sphingomonas</taxon>
    </lineage>
</organism>
<dbReference type="SUPFAM" id="SSF50475">
    <property type="entry name" value="FMN-binding split barrel"/>
    <property type="match status" value="1"/>
</dbReference>
<dbReference type="InterPro" id="IPR052917">
    <property type="entry name" value="Stress-Dev_Protein"/>
</dbReference>
<proteinExistence type="predicted"/>
<dbReference type="AlphaFoldDB" id="A0A2W4ZD90"/>
<sequence>MANTKEPPTMSTKSPAEIREAMWKAMAASPYVMLSLTGKQQHSEPMYAVLDDDANSAFWFYTKRDNRAAEGGPAMVQFVAKGHDLFACIGGTLTEERDPAVIDRYWSEQVEAWYEQGRQDPSLLMLRFDLGSAEIWETDQSLLGKLKMFTGQTIKGGDEAGSHAKVEV</sequence>
<dbReference type="Gene3D" id="2.30.110.10">
    <property type="entry name" value="Electron Transport, Fmn-binding Protein, Chain A"/>
    <property type="match status" value="1"/>
</dbReference>
<evidence type="ECO:0000313" key="2">
    <source>
        <dbReference type="EMBL" id="PZO78552.1"/>
    </source>
</evidence>
<dbReference type="Pfam" id="PF16242">
    <property type="entry name" value="Pyrid_ox_like"/>
    <property type="match status" value="1"/>
</dbReference>
<name>A0A2W4ZD90_9SPHN</name>
<dbReference type="PANTHER" id="PTHR34818">
    <property type="entry name" value="PROTEIN BLI-3"/>
    <property type="match status" value="1"/>
</dbReference>
<feature type="domain" description="General stress protein FMN-binding split barrel" evidence="1">
    <location>
        <begin position="20"/>
        <end position="145"/>
    </location>
</feature>